<comment type="caution">
    <text evidence="1">The sequence shown here is derived from an EMBL/GenBank/DDBJ whole genome shotgun (WGS) entry which is preliminary data.</text>
</comment>
<dbReference type="InterPro" id="IPR027417">
    <property type="entry name" value="P-loop_NTPase"/>
</dbReference>
<dbReference type="Gene3D" id="3.40.50.300">
    <property type="entry name" value="P-loop containing nucleotide triphosphate hydrolases"/>
    <property type="match status" value="1"/>
</dbReference>
<accession>A0ABQ5RZR3</accession>
<reference evidence="1 2" key="1">
    <citation type="journal article" date="2023" name="IScience">
        <title>Expanded male sex-determining region conserved during the evolution of homothallism in the green alga Volvox.</title>
        <authorList>
            <person name="Yamamoto K."/>
            <person name="Matsuzaki R."/>
            <person name="Mahakham W."/>
            <person name="Heman W."/>
            <person name="Sekimoto H."/>
            <person name="Kawachi M."/>
            <person name="Minakuchi Y."/>
            <person name="Toyoda A."/>
            <person name="Nozaki H."/>
        </authorList>
    </citation>
    <scope>NUCLEOTIDE SEQUENCE [LARGE SCALE GENOMIC DNA]</scope>
    <source>
        <strain evidence="1 2">NIES-4468</strain>
    </source>
</reference>
<protein>
    <submittedName>
        <fullName evidence="1">Uncharacterized protein</fullName>
    </submittedName>
</protein>
<organism evidence="1 2">
    <name type="scientific">Volvox africanus</name>
    <dbReference type="NCBI Taxonomy" id="51714"/>
    <lineage>
        <taxon>Eukaryota</taxon>
        <taxon>Viridiplantae</taxon>
        <taxon>Chlorophyta</taxon>
        <taxon>core chlorophytes</taxon>
        <taxon>Chlorophyceae</taxon>
        <taxon>CS clade</taxon>
        <taxon>Chlamydomonadales</taxon>
        <taxon>Volvocaceae</taxon>
        <taxon>Volvox</taxon>
    </lineage>
</organism>
<dbReference type="EMBL" id="BSDZ01000014">
    <property type="protein sequence ID" value="GLI63123.1"/>
    <property type="molecule type" value="Genomic_DNA"/>
</dbReference>
<gene>
    <name evidence="1" type="ORF">VaNZ11_006029</name>
</gene>
<evidence type="ECO:0000313" key="1">
    <source>
        <dbReference type="EMBL" id="GLI63123.1"/>
    </source>
</evidence>
<evidence type="ECO:0000313" key="2">
    <source>
        <dbReference type="Proteomes" id="UP001165090"/>
    </source>
</evidence>
<proteinExistence type="predicted"/>
<dbReference type="Proteomes" id="UP001165090">
    <property type="component" value="Unassembled WGS sequence"/>
</dbReference>
<keyword evidence="2" id="KW-1185">Reference proteome</keyword>
<sequence>MCHTFQNLSISLISRTCAVSLRLPGSVLIASSSTLSRRACIIPLHPGLGRWLSYGTSRDLLEDDNLLSSPAMKLCATYVTVIILPCCFNMFTYAHISHVFRAWLGPQHTLFVDGSDCVTEGRHVKGFLDEEMRKGLGDFLDYWTERDHKRGQLLAGVLSTARRLINADNNNNTISGELLDLSKQLGRLPINFVNWPLVRRLVVASLALRQDRHGPFAQEIYAKGLLLQLFAQHKGSARRKAMIEFAHVSKSAGTSFCNLAVDNGCQSDTKRNCLVDAFGDDPRYFDQSYHEVLRGNCNTSCDNIEKSMRSRVLVSCETRRKWLQSSAQNAYANEYTALGGIKSPALAHPCRNMLTVLQLRHPYARVISHMKFAWLIYVLRCGERDARAVYLKHSNRTDVWSALMPAPTNNYLIRSLLGEVVFNMPPGGISSEHLDIARDLLAKQYDVLLVLEDTDLSKIALQYGLGFQRLKARHDNKTPKGTEESLPKDLEQLYELNKLDLQLYQFGVLMARLDAIVYDAASRLVKSGFTVTPSPSSPPPPHRPGCFPCDMSKPHCRDEEADGDRKCGWIGGR</sequence>
<name>A0ABQ5RZR3_9CHLO</name>